<keyword evidence="2" id="KW-1185">Reference proteome</keyword>
<proteinExistence type="predicted"/>
<reference evidence="1 2" key="1">
    <citation type="journal article" date="2022" name="Genome Biol. Evol.">
        <title>The Spruce Budworm Genome: Reconstructing the Evolutionary History of Antifreeze Proteins.</title>
        <authorList>
            <person name="Beliveau C."/>
            <person name="Gagne P."/>
            <person name="Picq S."/>
            <person name="Vernygora O."/>
            <person name="Keeling C.I."/>
            <person name="Pinkney K."/>
            <person name="Doucet D."/>
            <person name="Wen F."/>
            <person name="Johnston J.S."/>
            <person name="Maaroufi H."/>
            <person name="Boyle B."/>
            <person name="Laroche J."/>
            <person name="Dewar K."/>
            <person name="Juretic N."/>
            <person name="Blackburn G."/>
            <person name="Nisole A."/>
            <person name="Brunet B."/>
            <person name="Brandao M."/>
            <person name="Lumley L."/>
            <person name="Duan J."/>
            <person name="Quan G."/>
            <person name="Lucarotti C.J."/>
            <person name="Roe A.D."/>
            <person name="Sperling F.A.H."/>
            <person name="Levesque R.C."/>
            <person name="Cusson M."/>
        </authorList>
    </citation>
    <scope>NUCLEOTIDE SEQUENCE [LARGE SCALE GENOMIC DNA]</scope>
    <source>
        <strain evidence="1">Glfc:IPQL:Cfum</strain>
    </source>
</reference>
<protein>
    <submittedName>
        <fullName evidence="1">Uncharacterized protein</fullName>
    </submittedName>
</protein>
<sequence>MKANTGKRGQWEQYCQARDNIAKKINFAARDPERFHTWRKDVEKGTITDENLRRSEPKVDQATDTRGIEEFIRELIRKEFHHIFHEMQDDSSTISHRTDEIVNKGIANIIENLNNNNEDNQKIPVKSFSRVKINGNNKPLLQITFSRCGENSLQVLDNCVNVTICEGSPGRDKNQSIEDTAEDVQVNALKRCQAFNALQEARSTEDLYIDDELSTQMHDNFGKMRLIPLHGSLHEILCEKEDDCCLIKVKQENGCDTIYFRCDHSDTESRDAIDGCIKDQPNDTVVFKRSISLVEERIQRIFPSDKRVLSPAARRRKDITKTRPKSEIFVQKIKDEKRFLSNSSPSLTIKDDAVELNIENVLAYQDSSSDECLKCQTDNDDFEFLERKIEEDLATSNISNLSSLTCGCLEKISEENLSVVNEDTTDKGSSSDPGI</sequence>
<dbReference type="EMBL" id="CM046121">
    <property type="protein sequence ID" value="KAI8434098.1"/>
    <property type="molecule type" value="Genomic_DNA"/>
</dbReference>
<gene>
    <name evidence="1" type="ORF">MSG28_012242</name>
</gene>
<accession>A0ACC0KCB4</accession>
<evidence type="ECO:0000313" key="2">
    <source>
        <dbReference type="Proteomes" id="UP001064048"/>
    </source>
</evidence>
<comment type="caution">
    <text evidence="1">The sequence shown here is derived from an EMBL/GenBank/DDBJ whole genome shotgun (WGS) entry which is preliminary data.</text>
</comment>
<organism evidence="1 2">
    <name type="scientific">Choristoneura fumiferana</name>
    <name type="common">Spruce budworm moth</name>
    <name type="synonym">Archips fumiferana</name>
    <dbReference type="NCBI Taxonomy" id="7141"/>
    <lineage>
        <taxon>Eukaryota</taxon>
        <taxon>Metazoa</taxon>
        <taxon>Ecdysozoa</taxon>
        <taxon>Arthropoda</taxon>
        <taxon>Hexapoda</taxon>
        <taxon>Insecta</taxon>
        <taxon>Pterygota</taxon>
        <taxon>Neoptera</taxon>
        <taxon>Endopterygota</taxon>
        <taxon>Lepidoptera</taxon>
        <taxon>Glossata</taxon>
        <taxon>Ditrysia</taxon>
        <taxon>Tortricoidea</taxon>
        <taxon>Tortricidae</taxon>
        <taxon>Tortricinae</taxon>
        <taxon>Choristoneura</taxon>
    </lineage>
</organism>
<evidence type="ECO:0000313" key="1">
    <source>
        <dbReference type="EMBL" id="KAI8434098.1"/>
    </source>
</evidence>
<name>A0ACC0KCB4_CHOFU</name>
<dbReference type="Proteomes" id="UP001064048">
    <property type="component" value="Chromosome 21"/>
</dbReference>